<dbReference type="KEGG" id="ccro:CMC5_055630"/>
<proteinExistence type="predicted"/>
<gene>
    <name evidence="5" type="ORF">CMC5_055630</name>
</gene>
<dbReference type="InterPro" id="IPR036188">
    <property type="entry name" value="FAD/NAD-bd_sf"/>
</dbReference>
<evidence type="ECO:0000259" key="4">
    <source>
        <dbReference type="Pfam" id="PF01593"/>
    </source>
</evidence>
<feature type="domain" description="Amine oxidase" evidence="4">
    <location>
        <begin position="16"/>
        <end position="313"/>
    </location>
</feature>
<dbReference type="EMBL" id="CP012159">
    <property type="protein sequence ID" value="AKT41363.1"/>
    <property type="molecule type" value="Genomic_DNA"/>
</dbReference>
<name>A0A0K1EL72_CHOCO</name>
<dbReference type="OrthoDB" id="9774675at2"/>
<evidence type="ECO:0000313" key="6">
    <source>
        <dbReference type="Proteomes" id="UP000067626"/>
    </source>
</evidence>
<comment type="function">
    <text evidence="1">Probable oxidoreductase that may play a role as regulator of mitochondrial function.</text>
</comment>
<evidence type="ECO:0000256" key="2">
    <source>
        <dbReference type="ARBA" id="ARBA00038825"/>
    </source>
</evidence>
<dbReference type="SUPFAM" id="SSF51905">
    <property type="entry name" value="FAD/NAD(P)-binding domain"/>
    <property type="match status" value="1"/>
</dbReference>
<evidence type="ECO:0000313" key="5">
    <source>
        <dbReference type="EMBL" id="AKT41363.1"/>
    </source>
</evidence>
<dbReference type="PANTHER" id="PTHR10668">
    <property type="entry name" value="PHYTOENE DEHYDROGENASE"/>
    <property type="match status" value="1"/>
</dbReference>
<accession>A0A0K1EL72</accession>
<dbReference type="Proteomes" id="UP000067626">
    <property type="component" value="Chromosome"/>
</dbReference>
<dbReference type="InterPro" id="IPR002937">
    <property type="entry name" value="Amino_oxidase"/>
</dbReference>
<dbReference type="AlphaFoldDB" id="A0A0K1EL72"/>
<dbReference type="GO" id="GO:0016491">
    <property type="term" value="F:oxidoreductase activity"/>
    <property type="evidence" value="ECO:0007669"/>
    <property type="project" value="InterPro"/>
</dbReference>
<dbReference type="PATRIC" id="fig|52.7.peg.6128"/>
<dbReference type="PANTHER" id="PTHR10668:SF103">
    <property type="entry name" value="PYRIDINE NUCLEOTIDE-DISULFIDE OXIDOREDUCTASE DOMAIN-CONTAINING PROTEIN 2"/>
    <property type="match status" value="1"/>
</dbReference>
<evidence type="ECO:0000256" key="3">
    <source>
        <dbReference type="ARBA" id="ARBA00040298"/>
    </source>
</evidence>
<sequence>MDKTTDVLVVGAGHNGLVAALLLAKRGLRVRVLEEKAVIGGATRTERPFAKVPNLAISSASYLVGLVPPELLQITGVDLPLKRRDPHYFLPTTDGRYLLFGSDQEAMRAQFIRFFSEADWRANQAMQAEIAQIRDDIAPTWLSQPYSIEETAERYVRPALRRAFIDLCRKPVRDYLERFDFKSDLIKAMYATTDGFSGLNGTWDSPGTGMNFLVHNMCRLPGADGTWMICEGGMGTIASRFADAARAAGATIETNVGVQRILVENGAAVGVVTSSGDEIRARTVVVNADPFRMRKLVGQDQFPAEYNQRLDAMELDGTTFKVNLALRGLPRFTCLPEDRGQYGPTIHLLPEESGVIQSLTDSFRAVQEGRLPEFPTIEWYIHTTIDPSMRDTEGHHNAALFVQWVPYRLAEGTWAEQETRYAQHLLSICDRFAPGTSDLVADMFILHPQKIEEYIGIHRGHIHHVDNRFGFADRVPHRQPVAGLYSASAGTHPAGSVIGCAGHNAAMCALEDLGRR</sequence>
<reference evidence="5 6" key="1">
    <citation type="submission" date="2015-07" db="EMBL/GenBank/DDBJ databases">
        <title>Genome analysis of myxobacterium Chondromyces crocatus Cm c5 reveals a high potential for natural compound synthesis and the genetic basis for the loss of fruiting body formation.</title>
        <authorList>
            <person name="Zaburannyi N."/>
            <person name="Bunk B."/>
            <person name="Maier J."/>
            <person name="Overmann J."/>
            <person name="Mueller R."/>
        </authorList>
    </citation>
    <scope>NUCLEOTIDE SEQUENCE [LARGE SCALE GENOMIC DNA]</scope>
    <source>
        <strain evidence="5 6">Cm c5</strain>
    </source>
</reference>
<organism evidence="5 6">
    <name type="scientific">Chondromyces crocatus</name>
    <dbReference type="NCBI Taxonomy" id="52"/>
    <lineage>
        <taxon>Bacteria</taxon>
        <taxon>Pseudomonadati</taxon>
        <taxon>Myxococcota</taxon>
        <taxon>Polyangia</taxon>
        <taxon>Polyangiales</taxon>
        <taxon>Polyangiaceae</taxon>
        <taxon>Chondromyces</taxon>
    </lineage>
</organism>
<comment type="subunit">
    <text evidence="2">Interacts with COX5B; this interaction may contribute to localize PYROXD2 to the inner face of the inner mitochondrial membrane.</text>
</comment>
<dbReference type="Pfam" id="PF01593">
    <property type="entry name" value="Amino_oxidase"/>
    <property type="match status" value="1"/>
</dbReference>
<protein>
    <recommendedName>
        <fullName evidence="3">Pyridine nucleotide-disulfide oxidoreductase domain-containing protein 2</fullName>
    </recommendedName>
</protein>
<dbReference type="STRING" id="52.CMC5_055630"/>
<keyword evidence="6" id="KW-1185">Reference proteome</keyword>
<dbReference type="Gene3D" id="3.50.50.60">
    <property type="entry name" value="FAD/NAD(P)-binding domain"/>
    <property type="match status" value="2"/>
</dbReference>
<dbReference type="RefSeq" id="WP_050433168.1">
    <property type="nucleotide sequence ID" value="NZ_CP012159.1"/>
</dbReference>
<evidence type="ECO:0000256" key="1">
    <source>
        <dbReference type="ARBA" id="ARBA00037217"/>
    </source>
</evidence>